<comment type="caution">
    <text evidence="2">The sequence shown here is derived from an EMBL/GenBank/DDBJ whole genome shotgun (WGS) entry which is preliminary data.</text>
</comment>
<organism evidence="2 3">
    <name type="scientific">Camellia sinensis</name>
    <name type="common">Tea plant</name>
    <name type="synonym">Thea sinensis</name>
    <dbReference type="NCBI Taxonomy" id="4442"/>
    <lineage>
        <taxon>Eukaryota</taxon>
        <taxon>Viridiplantae</taxon>
        <taxon>Streptophyta</taxon>
        <taxon>Embryophyta</taxon>
        <taxon>Tracheophyta</taxon>
        <taxon>Spermatophyta</taxon>
        <taxon>Magnoliopsida</taxon>
        <taxon>eudicotyledons</taxon>
        <taxon>Gunneridae</taxon>
        <taxon>Pentapetalae</taxon>
        <taxon>asterids</taxon>
        <taxon>Ericales</taxon>
        <taxon>Theaceae</taxon>
        <taxon>Camellia</taxon>
    </lineage>
</organism>
<evidence type="ECO:0000313" key="3">
    <source>
        <dbReference type="Proteomes" id="UP000593564"/>
    </source>
</evidence>
<gene>
    <name evidence="2" type="ORF">HYC85_017473</name>
</gene>
<proteinExistence type="predicted"/>
<accession>A0A7J7GV66</accession>
<reference evidence="3" key="1">
    <citation type="journal article" date="2020" name="Nat. Commun.">
        <title>Genome assembly of wild tea tree DASZ reveals pedigree and selection history of tea varieties.</title>
        <authorList>
            <person name="Zhang W."/>
            <person name="Zhang Y."/>
            <person name="Qiu H."/>
            <person name="Guo Y."/>
            <person name="Wan H."/>
            <person name="Zhang X."/>
            <person name="Scossa F."/>
            <person name="Alseekh S."/>
            <person name="Zhang Q."/>
            <person name="Wang P."/>
            <person name="Xu L."/>
            <person name="Schmidt M.H."/>
            <person name="Jia X."/>
            <person name="Li D."/>
            <person name="Zhu A."/>
            <person name="Guo F."/>
            <person name="Chen W."/>
            <person name="Ni D."/>
            <person name="Usadel B."/>
            <person name="Fernie A.R."/>
            <person name="Wen W."/>
        </authorList>
    </citation>
    <scope>NUCLEOTIDE SEQUENCE [LARGE SCALE GENOMIC DNA]</scope>
    <source>
        <strain evidence="3">cv. G240</strain>
    </source>
</reference>
<dbReference type="Proteomes" id="UP000593564">
    <property type="component" value="Unassembled WGS sequence"/>
</dbReference>
<dbReference type="AlphaFoldDB" id="A0A7J7GV66"/>
<evidence type="ECO:0000256" key="1">
    <source>
        <dbReference type="SAM" id="MobiDB-lite"/>
    </source>
</evidence>
<name>A0A7J7GV66_CAMSI</name>
<evidence type="ECO:0000313" key="2">
    <source>
        <dbReference type="EMBL" id="KAF5943396.1"/>
    </source>
</evidence>
<reference evidence="2 3" key="2">
    <citation type="submission" date="2020-07" db="EMBL/GenBank/DDBJ databases">
        <title>Genome assembly of wild tea tree DASZ reveals pedigree and selection history of tea varieties.</title>
        <authorList>
            <person name="Zhang W."/>
        </authorList>
    </citation>
    <scope>NUCLEOTIDE SEQUENCE [LARGE SCALE GENOMIC DNA]</scope>
    <source>
        <strain evidence="3">cv. G240</strain>
        <tissue evidence="2">Leaf</tissue>
    </source>
</reference>
<keyword evidence="3" id="KW-1185">Reference proteome</keyword>
<sequence length="171" mass="19648">MQVESNNVLGRNGIPPAKEVSNWMLERIVEETKMEVFRAEVVREILGGRLKGAHRQRICRTSDTSVARHSTVGDHHTRFRSRPAITHRRRSKHDLPPQPLPPLHNRQLAVASVICNCFFKLKGPTSKEKDSVAWSRRRLHRNHPRHFSLGWFEYSQESGALAYKGDPNGNM</sequence>
<feature type="region of interest" description="Disordered" evidence="1">
    <location>
        <begin position="84"/>
        <end position="103"/>
    </location>
</feature>
<protein>
    <submittedName>
        <fullName evidence="2">Uncharacterized protein</fullName>
    </submittedName>
</protein>
<dbReference type="EMBL" id="JACBKZ010000008">
    <property type="protein sequence ID" value="KAF5943396.1"/>
    <property type="molecule type" value="Genomic_DNA"/>
</dbReference>